<dbReference type="Proteomes" id="UP000564644">
    <property type="component" value="Unassembled WGS sequence"/>
</dbReference>
<keyword evidence="4" id="KW-1003">Cell membrane</keyword>
<dbReference type="InterPro" id="IPR036097">
    <property type="entry name" value="HisK_dim/P_sf"/>
</dbReference>
<evidence type="ECO:0000313" key="17">
    <source>
        <dbReference type="EMBL" id="MBB6734283.1"/>
    </source>
</evidence>
<dbReference type="SMART" id="SM00388">
    <property type="entry name" value="HisKA"/>
    <property type="match status" value="1"/>
</dbReference>
<dbReference type="SMART" id="SM00387">
    <property type="entry name" value="HATPase_c"/>
    <property type="match status" value="1"/>
</dbReference>
<comment type="caution">
    <text evidence="17">The sequence shown here is derived from an EMBL/GenBank/DDBJ whole genome shotgun (WGS) entry which is preliminary data.</text>
</comment>
<evidence type="ECO:0000256" key="7">
    <source>
        <dbReference type="ARBA" id="ARBA00022692"/>
    </source>
</evidence>
<dbReference type="EMBL" id="JACJVO010000032">
    <property type="protein sequence ID" value="MBB6734283.1"/>
    <property type="molecule type" value="Genomic_DNA"/>
</dbReference>
<dbReference type="Pfam" id="PF00512">
    <property type="entry name" value="HisKA"/>
    <property type="match status" value="1"/>
</dbReference>
<organism evidence="17 18">
    <name type="scientific">Cohnella zeiphila</name>
    <dbReference type="NCBI Taxonomy" id="2761120"/>
    <lineage>
        <taxon>Bacteria</taxon>
        <taxon>Bacillati</taxon>
        <taxon>Bacillota</taxon>
        <taxon>Bacilli</taxon>
        <taxon>Bacillales</taxon>
        <taxon>Paenibacillaceae</taxon>
        <taxon>Cohnella</taxon>
    </lineage>
</organism>
<evidence type="ECO:0000256" key="3">
    <source>
        <dbReference type="ARBA" id="ARBA00012438"/>
    </source>
</evidence>
<dbReference type="GO" id="GO:0005886">
    <property type="term" value="C:plasma membrane"/>
    <property type="evidence" value="ECO:0007669"/>
    <property type="project" value="UniProtKB-SubCell"/>
</dbReference>
<keyword evidence="11 14" id="KW-1133">Transmembrane helix</keyword>
<sequence length="487" mass="54442">MFRTLRGKFLVGFFLIFCLSFLLLNAIAQRVVETNNRKIVTEDLVGLKKNSSVYVRQAFLINHYANDEIYFGQMAEEMAQDLRHATGAEVGAYSLSGQLLYASDRKSFEGAASDDLNQALVGRTAYTITYGNGQAYARYSYPVVIDGAKVGILRFDKDFSLVYGQSERLLSLLFDVALGVFAAAFLFTYLLSRHITIPVVRLTKASAEVTEGNLEVRIPPGRKDEIGRLGDHFNAMIGQIKRQISRIEQDRDRLGELNVQRKRFFDNMTHELKTPLTSILGYAELIRENGEKDRAFFEKGMKHIVEESQRLHALVSDLLETSKAEAAIGTPEVVEAAGLLAEVCEAMNLKAARYHKTVRCDAEGRLPVRGRPDRLRQLFINLLDNAIKYGEPQSEIAVSALSENGGALFAFANRGETVPPEVLARIFEPYYREHEEPAEAGSVGLGLGICREIVRELEGTIDIFSDNERTTVRVWLPAADEGKETSR</sequence>
<reference evidence="17 18" key="1">
    <citation type="submission" date="2020-08" db="EMBL/GenBank/DDBJ databases">
        <title>Cohnella phylogeny.</title>
        <authorList>
            <person name="Dunlap C."/>
        </authorList>
    </citation>
    <scope>NUCLEOTIDE SEQUENCE [LARGE SCALE GENOMIC DNA]</scope>
    <source>
        <strain evidence="17 18">CBP 2801</strain>
    </source>
</reference>
<dbReference type="Gene3D" id="6.10.340.10">
    <property type="match status" value="1"/>
</dbReference>
<evidence type="ECO:0000256" key="9">
    <source>
        <dbReference type="ARBA" id="ARBA00022777"/>
    </source>
</evidence>
<evidence type="ECO:0000256" key="8">
    <source>
        <dbReference type="ARBA" id="ARBA00022741"/>
    </source>
</evidence>
<dbReference type="PANTHER" id="PTHR45528:SF10">
    <property type="entry name" value="METHYL-ACCEPTING CHEMOTAXIS PROTEIN"/>
    <property type="match status" value="1"/>
</dbReference>
<dbReference type="GO" id="GO:0000155">
    <property type="term" value="F:phosphorelay sensor kinase activity"/>
    <property type="evidence" value="ECO:0007669"/>
    <property type="project" value="InterPro"/>
</dbReference>
<evidence type="ECO:0000256" key="10">
    <source>
        <dbReference type="ARBA" id="ARBA00022840"/>
    </source>
</evidence>
<dbReference type="Gene3D" id="3.30.565.10">
    <property type="entry name" value="Histidine kinase-like ATPase, C-terminal domain"/>
    <property type="match status" value="1"/>
</dbReference>
<dbReference type="SUPFAM" id="SSF55874">
    <property type="entry name" value="ATPase domain of HSP90 chaperone/DNA topoisomerase II/histidine kinase"/>
    <property type="match status" value="1"/>
</dbReference>
<keyword evidence="10" id="KW-0067">ATP-binding</keyword>
<evidence type="ECO:0000256" key="13">
    <source>
        <dbReference type="ARBA" id="ARBA00023136"/>
    </source>
</evidence>
<dbReference type="InterPro" id="IPR036890">
    <property type="entry name" value="HATPase_C_sf"/>
</dbReference>
<dbReference type="CDD" id="cd00082">
    <property type="entry name" value="HisKA"/>
    <property type="match status" value="1"/>
</dbReference>
<evidence type="ECO:0000313" key="18">
    <source>
        <dbReference type="Proteomes" id="UP000564644"/>
    </source>
</evidence>
<keyword evidence="18" id="KW-1185">Reference proteome</keyword>
<keyword evidence="9 17" id="KW-0418">Kinase</keyword>
<dbReference type="SUPFAM" id="SSF158472">
    <property type="entry name" value="HAMP domain-like"/>
    <property type="match status" value="1"/>
</dbReference>
<dbReference type="FunFam" id="1.10.287.130:FF:000001">
    <property type="entry name" value="Two-component sensor histidine kinase"/>
    <property type="match status" value="1"/>
</dbReference>
<evidence type="ECO:0000256" key="14">
    <source>
        <dbReference type="SAM" id="Phobius"/>
    </source>
</evidence>
<dbReference type="InterPro" id="IPR003661">
    <property type="entry name" value="HisK_dim/P_dom"/>
</dbReference>
<keyword evidence="7 14" id="KW-0812">Transmembrane</keyword>
<evidence type="ECO:0000256" key="11">
    <source>
        <dbReference type="ARBA" id="ARBA00022989"/>
    </source>
</evidence>
<evidence type="ECO:0000256" key="6">
    <source>
        <dbReference type="ARBA" id="ARBA00022679"/>
    </source>
</evidence>
<dbReference type="InterPro" id="IPR003594">
    <property type="entry name" value="HATPase_dom"/>
</dbReference>
<keyword evidence="6" id="KW-0808">Transferase</keyword>
<evidence type="ECO:0000256" key="4">
    <source>
        <dbReference type="ARBA" id="ARBA00022475"/>
    </source>
</evidence>
<dbReference type="AlphaFoldDB" id="A0A7X0SUV3"/>
<dbReference type="Pfam" id="PF00672">
    <property type="entry name" value="HAMP"/>
    <property type="match status" value="1"/>
</dbReference>
<dbReference type="SUPFAM" id="SSF47384">
    <property type="entry name" value="Homodimeric domain of signal transducing histidine kinase"/>
    <property type="match status" value="1"/>
</dbReference>
<evidence type="ECO:0000256" key="2">
    <source>
        <dbReference type="ARBA" id="ARBA00004651"/>
    </source>
</evidence>
<dbReference type="SMART" id="SM00304">
    <property type="entry name" value="HAMP"/>
    <property type="match status" value="1"/>
</dbReference>
<dbReference type="RefSeq" id="WP_185131921.1">
    <property type="nucleotide sequence ID" value="NZ_JACJVO010000032.1"/>
</dbReference>
<accession>A0A7X0SUV3</accession>
<protein>
    <recommendedName>
        <fullName evidence="3">histidine kinase</fullName>
        <ecNumber evidence="3">2.7.13.3</ecNumber>
    </recommendedName>
</protein>
<keyword evidence="13 14" id="KW-0472">Membrane</keyword>
<keyword evidence="8" id="KW-0547">Nucleotide-binding</keyword>
<name>A0A7X0SUV3_9BACL</name>
<dbReference type="PROSITE" id="PS50109">
    <property type="entry name" value="HIS_KIN"/>
    <property type="match status" value="1"/>
</dbReference>
<evidence type="ECO:0000256" key="1">
    <source>
        <dbReference type="ARBA" id="ARBA00000085"/>
    </source>
</evidence>
<dbReference type="Gene3D" id="1.10.287.130">
    <property type="match status" value="1"/>
</dbReference>
<dbReference type="CDD" id="cd06225">
    <property type="entry name" value="HAMP"/>
    <property type="match status" value="1"/>
</dbReference>
<comment type="subcellular location">
    <subcellularLocation>
        <location evidence="2">Cell membrane</location>
        <topology evidence="2">Multi-pass membrane protein</topology>
    </subcellularLocation>
</comment>
<dbReference type="PROSITE" id="PS50885">
    <property type="entry name" value="HAMP"/>
    <property type="match status" value="1"/>
</dbReference>
<keyword evidence="12" id="KW-0902">Two-component regulatory system</keyword>
<keyword evidence="5" id="KW-0597">Phosphoprotein</keyword>
<feature type="domain" description="HAMP" evidence="16">
    <location>
        <begin position="193"/>
        <end position="245"/>
    </location>
</feature>
<proteinExistence type="predicted"/>
<dbReference type="GO" id="GO:0005524">
    <property type="term" value="F:ATP binding"/>
    <property type="evidence" value="ECO:0007669"/>
    <property type="project" value="UniProtKB-KW"/>
</dbReference>
<dbReference type="PANTHER" id="PTHR45528">
    <property type="entry name" value="SENSOR HISTIDINE KINASE CPXA"/>
    <property type="match status" value="1"/>
</dbReference>
<dbReference type="EC" id="2.7.13.3" evidence="3"/>
<gene>
    <name evidence="17" type="ORF">H7C18_25500</name>
</gene>
<dbReference type="InterPro" id="IPR003660">
    <property type="entry name" value="HAMP_dom"/>
</dbReference>
<evidence type="ECO:0000259" key="16">
    <source>
        <dbReference type="PROSITE" id="PS50885"/>
    </source>
</evidence>
<dbReference type="InterPro" id="IPR005467">
    <property type="entry name" value="His_kinase_dom"/>
</dbReference>
<dbReference type="Pfam" id="PF02518">
    <property type="entry name" value="HATPase_c"/>
    <property type="match status" value="1"/>
</dbReference>
<feature type="domain" description="Histidine kinase" evidence="15">
    <location>
        <begin position="267"/>
        <end position="480"/>
    </location>
</feature>
<dbReference type="InterPro" id="IPR050398">
    <property type="entry name" value="HssS/ArlS-like"/>
</dbReference>
<evidence type="ECO:0000259" key="15">
    <source>
        <dbReference type="PROSITE" id="PS50109"/>
    </source>
</evidence>
<feature type="transmembrane region" description="Helical" evidence="14">
    <location>
        <begin position="169"/>
        <end position="191"/>
    </location>
</feature>
<evidence type="ECO:0000256" key="12">
    <source>
        <dbReference type="ARBA" id="ARBA00023012"/>
    </source>
</evidence>
<comment type="catalytic activity">
    <reaction evidence="1">
        <text>ATP + protein L-histidine = ADP + protein N-phospho-L-histidine.</text>
        <dbReference type="EC" id="2.7.13.3"/>
    </reaction>
</comment>
<evidence type="ECO:0000256" key="5">
    <source>
        <dbReference type="ARBA" id="ARBA00022553"/>
    </source>
</evidence>